<accession>I3XFS7</accession>
<sequence length="40" mass="4374">MALLQTKLVIRVGDVSRLQVARFDAICYVLHVGKGGSVFL</sequence>
<dbReference type="HOGENOM" id="CLU_3296579_0_0_5"/>
<dbReference type="PATRIC" id="fig|1185652.3.peg.6469"/>
<protein>
    <submittedName>
        <fullName evidence="1">Uncharacterized protein</fullName>
    </submittedName>
</protein>
<dbReference type="AlphaFoldDB" id="I3XFS7"/>
<keyword evidence="1" id="KW-0614">Plasmid</keyword>
<evidence type="ECO:0000313" key="2">
    <source>
        <dbReference type="Proteomes" id="UP000006180"/>
    </source>
</evidence>
<geneLocation type="plasmid" evidence="2">
    <name>pUSDA257 fragment 1</name>
</geneLocation>
<reference evidence="1" key="1">
    <citation type="journal article" date="2012" name="J. Bacteriol.">
        <title>Complete genome sequence of the broad-host-range strain Sinorhizobium fredii USDA257.</title>
        <authorList>
            <person name="Schuldes J."/>
            <person name="Rodriguez Orbegoso M."/>
            <person name="Schmeisser C."/>
            <person name="Krishnan H.B."/>
            <person name="Daniel R."/>
            <person name="Streit W.R."/>
        </authorList>
    </citation>
    <scope>NUCLEOTIDE SEQUENCE [LARGE SCALE GENOMIC DNA]</scope>
    <source>
        <strain evidence="1">USDA 257</strain>
        <plasmid evidence="1">pUSDA257</plasmid>
    </source>
</reference>
<proteinExistence type="predicted"/>
<dbReference type="EMBL" id="CP003564">
    <property type="protein sequence ID" value="AFL54733.1"/>
    <property type="molecule type" value="Genomic_DNA"/>
</dbReference>
<gene>
    <name evidence="1" type="ORF">USDA257_p00140</name>
</gene>
<organism evidence="1">
    <name type="scientific">Sinorhizobium fredii (strain USDA 257)</name>
    <dbReference type="NCBI Taxonomy" id="1185652"/>
    <lineage>
        <taxon>Bacteria</taxon>
        <taxon>Pseudomonadati</taxon>
        <taxon>Pseudomonadota</taxon>
        <taxon>Alphaproteobacteria</taxon>
        <taxon>Hyphomicrobiales</taxon>
        <taxon>Rhizobiaceae</taxon>
        <taxon>Sinorhizobium/Ensifer group</taxon>
        <taxon>Sinorhizobium</taxon>
    </lineage>
</organism>
<evidence type="ECO:0000313" key="1">
    <source>
        <dbReference type="EMBL" id="AFL54733.1"/>
    </source>
</evidence>
<name>I3XFS7_SINF2</name>